<accession>A0A1G6NQ89</accession>
<evidence type="ECO:0000256" key="1">
    <source>
        <dbReference type="ARBA" id="ARBA00001286"/>
    </source>
</evidence>
<comment type="miscellaneous">
    <text evidence="9">This enzyme catalyzes only one turnover and therefore is not strictly catalytic. According to one definition, an enzyme is a biocatalyst that acts repeatedly and over many reaction cycles.</text>
</comment>
<feature type="domain" description="Methylguanine DNA methyltransferase ribonuclease-like" evidence="11">
    <location>
        <begin position="1"/>
        <end position="70"/>
    </location>
</feature>
<evidence type="ECO:0000256" key="5">
    <source>
        <dbReference type="ARBA" id="ARBA00022679"/>
    </source>
</evidence>
<dbReference type="InterPro" id="IPR036217">
    <property type="entry name" value="MethylDNA_cys_MeTrfase_DNAb"/>
</dbReference>
<evidence type="ECO:0000313" key="13">
    <source>
        <dbReference type="Proteomes" id="UP000199467"/>
    </source>
</evidence>
<dbReference type="Gene3D" id="1.10.10.10">
    <property type="entry name" value="Winged helix-like DNA-binding domain superfamily/Winged helix DNA-binding domain"/>
    <property type="match status" value="1"/>
</dbReference>
<keyword evidence="3 9" id="KW-0963">Cytoplasm</keyword>
<evidence type="ECO:0000256" key="6">
    <source>
        <dbReference type="ARBA" id="ARBA00022763"/>
    </source>
</evidence>
<dbReference type="InterPro" id="IPR036631">
    <property type="entry name" value="MGMT_N_sf"/>
</dbReference>
<feature type="active site" description="Nucleophile; methyl group acceptor" evidence="9">
    <location>
        <position position="126"/>
    </location>
</feature>
<keyword evidence="4 9" id="KW-0489">Methyltransferase</keyword>
<dbReference type="Gene3D" id="3.30.160.70">
    <property type="entry name" value="Methylated DNA-protein cysteine methyltransferase domain"/>
    <property type="match status" value="1"/>
</dbReference>
<keyword evidence="5 9" id="KW-0808">Transferase</keyword>
<dbReference type="Pfam" id="PF02870">
    <property type="entry name" value="Methyltransf_1N"/>
    <property type="match status" value="1"/>
</dbReference>
<dbReference type="EC" id="2.1.1.63" evidence="9"/>
<sequence length="165" mass="18213">MHYRYHDSPVGPLLIAADDSGLQLLLMELDSRPWRIEDHWRPAGRELDAVCSQLDEYFAGKRRQFELRLAPRGTAFQQAVWQALLAIPYGRTCSYSELASVIGRPQAVRAVGTANGANPISIIVPCHRVIGRDGSLTGYAGGLPRKQQLLELEGVLPPEQAQLAL</sequence>
<dbReference type="PANTHER" id="PTHR10815">
    <property type="entry name" value="METHYLATED-DNA--PROTEIN-CYSTEINE METHYLTRANSFERASE"/>
    <property type="match status" value="1"/>
</dbReference>
<organism evidence="12 13">
    <name type="scientific">Ectopseudomonas chengduensis</name>
    <dbReference type="NCBI Taxonomy" id="489632"/>
    <lineage>
        <taxon>Bacteria</taxon>
        <taxon>Pseudomonadati</taxon>
        <taxon>Pseudomonadota</taxon>
        <taxon>Gammaproteobacteria</taxon>
        <taxon>Pseudomonadales</taxon>
        <taxon>Pseudomonadaceae</taxon>
        <taxon>Ectopseudomonas</taxon>
    </lineage>
</organism>
<keyword evidence="13" id="KW-1185">Reference proteome</keyword>
<dbReference type="GO" id="GO:0032259">
    <property type="term" value="P:methylation"/>
    <property type="evidence" value="ECO:0007669"/>
    <property type="project" value="UniProtKB-KW"/>
</dbReference>
<name>A0A1G6NQ89_9GAMM</name>
<evidence type="ECO:0000256" key="8">
    <source>
        <dbReference type="ARBA" id="ARBA00049348"/>
    </source>
</evidence>
<dbReference type="RefSeq" id="WP_017679236.1">
    <property type="nucleotide sequence ID" value="NZ_FMZQ01000005.1"/>
</dbReference>
<dbReference type="InterPro" id="IPR036388">
    <property type="entry name" value="WH-like_DNA-bd_sf"/>
</dbReference>
<evidence type="ECO:0000256" key="3">
    <source>
        <dbReference type="ARBA" id="ARBA00022490"/>
    </source>
</evidence>
<evidence type="ECO:0000259" key="10">
    <source>
        <dbReference type="Pfam" id="PF01035"/>
    </source>
</evidence>
<dbReference type="InterPro" id="IPR023546">
    <property type="entry name" value="MGMT"/>
</dbReference>
<dbReference type="Proteomes" id="UP000199467">
    <property type="component" value="Unassembled WGS sequence"/>
</dbReference>
<dbReference type="InterPro" id="IPR014048">
    <property type="entry name" value="MethylDNA_cys_MeTrfase_DNA-bd"/>
</dbReference>
<dbReference type="SUPFAM" id="SSF53155">
    <property type="entry name" value="Methylated DNA-protein cysteine methyltransferase domain"/>
    <property type="match status" value="1"/>
</dbReference>
<comment type="subcellular location">
    <subcellularLocation>
        <location evidence="9">Cytoplasm</location>
    </subcellularLocation>
</comment>
<dbReference type="GO" id="GO:0003908">
    <property type="term" value="F:methylated-DNA-[protein]-cysteine S-methyltransferase activity"/>
    <property type="evidence" value="ECO:0007669"/>
    <property type="project" value="UniProtKB-UniRule"/>
</dbReference>
<evidence type="ECO:0000259" key="11">
    <source>
        <dbReference type="Pfam" id="PF02870"/>
    </source>
</evidence>
<evidence type="ECO:0000256" key="4">
    <source>
        <dbReference type="ARBA" id="ARBA00022603"/>
    </source>
</evidence>
<feature type="domain" description="Methylated-DNA-[protein]-cysteine S-methyltransferase DNA binding" evidence="10">
    <location>
        <begin position="75"/>
        <end position="155"/>
    </location>
</feature>
<comment type="catalytic activity">
    <reaction evidence="1 9">
        <text>a 4-O-methyl-thymidine in DNA + L-cysteinyl-[protein] = a thymidine in DNA + S-methyl-L-cysteinyl-[protein]</text>
        <dbReference type="Rhea" id="RHEA:53428"/>
        <dbReference type="Rhea" id="RHEA-COMP:10131"/>
        <dbReference type="Rhea" id="RHEA-COMP:10132"/>
        <dbReference type="Rhea" id="RHEA-COMP:13555"/>
        <dbReference type="Rhea" id="RHEA-COMP:13556"/>
        <dbReference type="ChEBI" id="CHEBI:29950"/>
        <dbReference type="ChEBI" id="CHEBI:82612"/>
        <dbReference type="ChEBI" id="CHEBI:137386"/>
        <dbReference type="ChEBI" id="CHEBI:137387"/>
        <dbReference type="EC" id="2.1.1.63"/>
    </reaction>
</comment>
<dbReference type="PROSITE" id="PS00374">
    <property type="entry name" value="MGMT"/>
    <property type="match status" value="1"/>
</dbReference>
<dbReference type="PANTHER" id="PTHR10815:SF5">
    <property type="entry name" value="METHYLATED-DNA--PROTEIN-CYSTEINE METHYLTRANSFERASE"/>
    <property type="match status" value="1"/>
</dbReference>
<comment type="catalytic activity">
    <reaction evidence="8 9">
        <text>a 6-O-methyl-2'-deoxyguanosine in DNA + L-cysteinyl-[protein] = S-methyl-L-cysteinyl-[protein] + a 2'-deoxyguanosine in DNA</text>
        <dbReference type="Rhea" id="RHEA:24000"/>
        <dbReference type="Rhea" id="RHEA-COMP:10131"/>
        <dbReference type="Rhea" id="RHEA-COMP:10132"/>
        <dbReference type="Rhea" id="RHEA-COMP:11367"/>
        <dbReference type="Rhea" id="RHEA-COMP:11368"/>
        <dbReference type="ChEBI" id="CHEBI:29950"/>
        <dbReference type="ChEBI" id="CHEBI:82612"/>
        <dbReference type="ChEBI" id="CHEBI:85445"/>
        <dbReference type="ChEBI" id="CHEBI:85448"/>
        <dbReference type="EC" id="2.1.1.63"/>
    </reaction>
</comment>
<dbReference type="NCBIfam" id="TIGR00589">
    <property type="entry name" value="ogt"/>
    <property type="match status" value="1"/>
</dbReference>
<evidence type="ECO:0000313" key="12">
    <source>
        <dbReference type="EMBL" id="SDC70043.1"/>
    </source>
</evidence>
<dbReference type="GO" id="GO:0005737">
    <property type="term" value="C:cytoplasm"/>
    <property type="evidence" value="ECO:0007669"/>
    <property type="project" value="UniProtKB-SubCell"/>
</dbReference>
<keyword evidence="7 9" id="KW-0234">DNA repair</keyword>
<dbReference type="InterPro" id="IPR001497">
    <property type="entry name" value="MethylDNA_cys_MeTrfase_AS"/>
</dbReference>
<reference evidence="13" key="1">
    <citation type="submission" date="2016-10" db="EMBL/GenBank/DDBJ databases">
        <authorList>
            <person name="Varghese N."/>
            <person name="Submissions S."/>
        </authorList>
    </citation>
    <scope>NUCLEOTIDE SEQUENCE [LARGE SCALE GENOMIC DNA]</scope>
    <source>
        <strain evidence="13">DSM 26382</strain>
    </source>
</reference>
<dbReference type="GO" id="GO:0006307">
    <property type="term" value="P:DNA alkylation repair"/>
    <property type="evidence" value="ECO:0007669"/>
    <property type="project" value="UniProtKB-UniRule"/>
</dbReference>
<proteinExistence type="inferred from homology"/>
<gene>
    <name evidence="12" type="ORF">SAMN05216576_105242</name>
</gene>
<dbReference type="SUPFAM" id="SSF46767">
    <property type="entry name" value="Methylated DNA-protein cysteine methyltransferase, C-terminal domain"/>
    <property type="match status" value="1"/>
</dbReference>
<dbReference type="FunFam" id="1.10.10.10:FF:000214">
    <property type="entry name" value="Methylated-DNA--protein-cysteine methyltransferase"/>
    <property type="match status" value="1"/>
</dbReference>
<keyword evidence="6 9" id="KW-0227">DNA damage</keyword>
<dbReference type="CDD" id="cd06445">
    <property type="entry name" value="ATase"/>
    <property type="match status" value="1"/>
</dbReference>
<dbReference type="Pfam" id="PF01035">
    <property type="entry name" value="DNA_binding_1"/>
    <property type="match status" value="1"/>
</dbReference>
<protein>
    <recommendedName>
        <fullName evidence="9">Methylated-DNA--protein-cysteine methyltransferase</fullName>
        <ecNumber evidence="9">2.1.1.63</ecNumber>
    </recommendedName>
    <alternativeName>
        <fullName evidence="9">6-O-methylguanine-DNA methyltransferase</fullName>
        <shortName evidence="9">MGMT</shortName>
    </alternativeName>
    <alternativeName>
        <fullName evidence="9">O-6-methylguanine-DNA-alkyltransferase</fullName>
    </alternativeName>
</protein>
<evidence type="ECO:0000256" key="9">
    <source>
        <dbReference type="HAMAP-Rule" id="MF_00772"/>
    </source>
</evidence>
<dbReference type="EMBL" id="FMZQ01000005">
    <property type="protein sequence ID" value="SDC70043.1"/>
    <property type="molecule type" value="Genomic_DNA"/>
</dbReference>
<dbReference type="AlphaFoldDB" id="A0A1G6NQ89"/>
<dbReference type="HAMAP" id="MF_00772">
    <property type="entry name" value="OGT"/>
    <property type="match status" value="1"/>
</dbReference>
<comment type="similarity">
    <text evidence="2 9">Belongs to the MGMT family.</text>
</comment>
<comment type="function">
    <text evidence="9">Involved in the cellular defense against the biological effects of O6-methylguanine (O6-MeG) and O4-methylthymine (O4-MeT) in DNA. Repairs the methylated nucleobase in DNA by stoichiometrically transferring the methyl group to a cysteine residue in the enzyme. This is a suicide reaction: the enzyme is irreversibly inactivated.</text>
</comment>
<dbReference type="InterPro" id="IPR008332">
    <property type="entry name" value="MethylG_MeTrfase_N"/>
</dbReference>
<evidence type="ECO:0000256" key="7">
    <source>
        <dbReference type="ARBA" id="ARBA00023204"/>
    </source>
</evidence>
<evidence type="ECO:0000256" key="2">
    <source>
        <dbReference type="ARBA" id="ARBA00008711"/>
    </source>
</evidence>